<feature type="region of interest" description="Disordered" evidence="1">
    <location>
        <begin position="130"/>
        <end position="158"/>
    </location>
</feature>
<gene>
    <name evidence="2" type="ORF">PR048_014708</name>
</gene>
<protein>
    <submittedName>
        <fullName evidence="2">Uncharacterized protein</fullName>
    </submittedName>
</protein>
<feature type="compositionally biased region" description="Polar residues" evidence="1">
    <location>
        <begin position="142"/>
        <end position="151"/>
    </location>
</feature>
<comment type="caution">
    <text evidence="2">The sequence shown here is derived from an EMBL/GenBank/DDBJ whole genome shotgun (WGS) entry which is preliminary data.</text>
</comment>
<name>A0ABQ9HEY2_9NEOP</name>
<organism evidence="2 3">
    <name type="scientific">Dryococelus australis</name>
    <dbReference type="NCBI Taxonomy" id="614101"/>
    <lineage>
        <taxon>Eukaryota</taxon>
        <taxon>Metazoa</taxon>
        <taxon>Ecdysozoa</taxon>
        <taxon>Arthropoda</taxon>
        <taxon>Hexapoda</taxon>
        <taxon>Insecta</taxon>
        <taxon>Pterygota</taxon>
        <taxon>Neoptera</taxon>
        <taxon>Polyneoptera</taxon>
        <taxon>Phasmatodea</taxon>
        <taxon>Verophasmatodea</taxon>
        <taxon>Anareolatae</taxon>
        <taxon>Phasmatidae</taxon>
        <taxon>Eurycanthinae</taxon>
        <taxon>Dryococelus</taxon>
    </lineage>
</organism>
<evidence type="ECO:0000313" key="2">
    <source>
        <dbReference type="EMBL" id="KAJ8882885.1"/>
    </source>
</evidence>
<dbReference type="EMBL" id="JARBHB010000005">
    <property type="protein sequence ID" value="KAJ8882885.1"/>
    <property type="molecule type" value="Genomic_DNA"/>
</dbReference>
<keyword evidence="3" id="KW-1185">Reference proteome</keyword>
<sequence>MDLWKQKWKTSKIISAPLEKGLSPAELLMGRKLRTHLPTIPPNYQKNNFDRRRAAKTLIELPIGSNVFISDRQQENDEAPRSYIVRTEDGNFHRNRSFLQPLRKQSNEKTNRIPIRGDYTETKTVQEPALPACTDPEPYQTLEPTNTTGSTEGLRRSSRVPKLVQCLDL</sequence>
<evidence type="ECO:0000256" key="1">
    <source>
        <dbReference type="SAM" id="MobiDB-lite"/>
    </source>
</evidence>
<dbReference type="Proteomes" id="UP001159363">
    <property type="component" value="Chromosome 4"/>
</dbReference>
<evidence type="ECO:0000313" key="3">
    <source>
        <dbReference type="Proteomes" id="UP001159363"/>
    </source>
</evidence>
<reference evidence="2 3" key="1">
    <citation type="submission" date="2023-02" db="EMBL/GenBank/DDBJ databases">
        <title>LHISI_Scaffold_Assembly.</title>
        <authorList>
            <person name="Stuart O.P."/>
            <person name="Cleave R."/>
            <person name="Magrath M.J.L."/>
            <person name="Mikheyev A.S."/>
        </authorList>
    </citation>
    <scope>NUCLEOTIDE SEQUENCE [LARGE SCALE GENOMIC DNA]</scope>
    <source>
        <strain evidence="2">Daus_M_001</strain>
        <tissue evidence="2">Leg muscle</tissue>
    </source>
</reference>
<proteinExistence type="predicted"/>
<accession>A0ABQ9HEY2</accession>